<dbReference type="OrthoDB" id="9798081at2"/>
<keyword evidence="2" id="KW-1185">Reference proteome</keyword>
<proteinExistence type="predicted"/>
<evidence type="ECO:0000313" key="2">
    <source>
        <dbReference type="Proteomes" id="UP000285456"/>
    </source>
</evidence>
<dbReference type="Proteomes" id="UP000285456">
    <property type="component" value="Unassembled WGS sequence"/>
</dbReference>
<sequence>MNFYDVNYTFSKDFRQFLDDLLFKFNFNKIKFSVVVGNPAEKMYDKYVEHYGGRIVGIFKEHVVLTDNHYYDWKTYEVFRKDVLNKRDKKGVTNSGVEV</sequence>
<name>A0A417YGU4_9BACI</name>
<reference evidence="1 2" key="1">
    <citation type="journal article" date="2007" name="Int. J. Syst. Evol. Microbiol.">
        <title>Oceanobacillus profundus sp. nov., isolated from a deep-sea sediment core.</title>
        <authorList>
            <person name="Kim Y.G."/>
            <person name="Choi D.H."/>
            <person name="Hyun S."/>
            <person name="Cho B.C."/>
        </authorList>
    </citation>
    <scope>NUCLEOTIDE SEQUENCE [LARGE SCALE GENOMIC DNA]</scope>
    <source>
        <strain evidence="1 2">DSM 18246</strain>
    </source>
</reference>
<accession>A0A417YGU4</accession>
<dbReference type="EMBL" id="QWEH01000007">
    <property type="protein sequence ID" value="RHW32037.1"/>
    <property type="molecule type" value="Genomic_DNA"/>
</dbReference>
<gene>
    <name evidence="1" type="ORF">D1B32_12060</name>
</gene>
<protein>
    <submittedName>
        <fullName evidence="1">Uncharacterized protein</fullName>
    </submittedName>
</protein>
<dbReference type="AlphaFoldDB" id="A0A417YGU4"/>
<organism evidence="1 2">
    <name type="scientific">Oceanobacillus profundus</name>
    <dbReference type="NCBI Taxonomy" id="372463"/>
    <lineage>
        <taxon>Bacteria</taxon>
        <taxon>Bacillati</taxon>
        <taxon>Bacillota</taxon>
        <taxon>Bacilli</taxon>
        <taxon>Bacillales</taxon>
        <taxon>Bacillaceae</taxon>
        <taxon>Oceanobacillus</taxon>
    </lineage>
</organism>
<comment type="caution">
    <text evidence="1">The sequence shown here is derived from an EMBL/GenBank/DDBJ whole genome shotgun (WGS) entry which is preliminary data.</text>
</comment>
<evidence type="ECO:0000313" key="1">
    <source>
        <dbReference type="EMBL" id="RHW32037.1"/>
    </source>
</evidence>